<dbReference type="PANTHER" id="PTHR30158:SF24">
    <property type="entry name" value="HLYD FAMILY SECRETION PROTEIN"/>
    <property type="match status" value="1"/>
</dbReference>
<dbReference type="HOGENOM" id="CLU_018816_2_1_7"/>
<dbReference type="InterPro" id="IPR058626">
    <property type="entry name" value="MdtA-like_b-barrel"/>
</dbReference>
<dbReference type="PROSITE" id="PS51257">
    <property type="entry name" value="PROKAR_LIPOPROTEIN"/>
    <property type="match status" value="1"/>
</dbReference>
<dbReference type="eggNOG" id="COG0845">
    <property type="taxonomic scope" value="Bacteria"/>
</dbReference>
<dbReference type="NCBIfam" id="TIGR01730">
    <property type="entry name" value="RND_mfp"/>
    <property type="match status" value="1"/>
</dbReference>
<accession>M1WRR3</accession>
<dbReference type="Pfam" id="PF25917">
    <property type="entry name" value="BSH_RND"/>
    <property type="match status" value="1"/>
</dbReference>
<dbReference type="Pfam" id="PF25876">
    <property type="entry name" value="HH_MFP_RND"/>
    <property type="match status" value="1"/>
</dbReference>
<comment type="subcellular location">
    <subcellularLocation>
        <location evidence="1">Cell envelope</location>
    </subcellularLocation>
</comment>
<dbReference type="GO" id="GO:0030313">
    <property type="term" value="C:cell envelope"/>
    <property type="evidence" value="ECO:0007669"/>
    <property type="project" value="UniProtKB-SubCell"/>
</dbReference>
<organism evidence="9 10">
    <name type="scientific">Pseudodesulfovibrio piezophilus (strain DSM 21447 / JCM 15486 / C1TLV30)</name>
    <name type="common">Desulfovibrio piezophilus</name>
    <dbReference type="NCBI Taxonomy" id="1322246"/>
    <lineage>
        <taxon>Bacteria</taxon>
        <taxon>Pseudomonadati</taxon>
        <taxon>Thermodesulfobacteriota</taxon>
        <taxon>Desulfovibrionia</taxon>
        <taxon>Desulfovibrionales</taxon>
        <taxon>Desulfovibrionaceae</taxon>
    </lineage>
</organism>
<evidence type="ECO:0000259" key="6">
    <source>
        <dbReference type="Pfam" id="PF25917"/>
    </source>
</evidence>
<dbReference type="PATRIC" id="fig|879567.3.peg.1259"/>
<evidence type="ECO:0000259" key="5">
    <source>
        <dbReference type="Pfam" id="PF25876"/>
    </source>
</evidence>
<dbReference type="Gene3D" id="1.10.287.470">
    <property type="entry name" value="Helix hairpin bin"/>
    <property type="match status" value="1"/>
</dbReference>
<evidence type="ECO:0000256" key="4">
    <source>
        <dbReference type="SAM" id="SignalP"/>
    </source>
</evidence>
<feature type="signal peptide" evidence="4">
    <location>
        <begin position="1"/>
        <end position="25"/>
    </location>
</feature>
<feature type="domain" description="Multidrug resistance protein MdtA-like beta-barrel" evidence="7">
    <location>
        <begin position="211"/>
        <end position="297"/>
    </location>
</feature>
<feature type="domain" description="Multidrug resistance protein MdtA-like C-terminal permuted SH3" evidence="8">
    <location>
        <begin position="302"/>
        <end position="363"/>
    </location>
</feature>
<dbReference type="GO" id="GO:0022857">
    <property type="term" value="F:transmembrane transporter activity"/>
    <property type="evidence" value="ECO:0007669"/>
    <property type="project" value="InterPro"/>
</dbReference>
<name>M1WRR3_PSEP2</name>
<dbReference type="Pfam" id="PF25967">
    <property type="entry name" value="RND-MFP_C"/>
    <property type="match status" value="1"/>
</dbReference>
<evidence type="ECO:0000259" key="8">
    <source>
        <dbReference type="Pfam" id="PF25967"/>
    </source>
</evidence>
<dbReference type="AlphaFoldDB" id="M1WRR3"/>
<feature type="coiled-coil region" evidence="3">
    <location>
        <begin position="105"/>
        <end position="132"/>
    </location>
</feature>
<dbReference type="OrthoDB" id="9772050at2"/>
<dbReference type="InterPro" id="IPR058624">
    <property type="entry name" value="MdtA-like_HH"/>
</dbReference>
<dbReference type="STRING" id="1322246.BN4_11215"/>
<evidence type="ECO:0000256" key="3">
    <source>
        <dbReference type="SAM" id="Coils"/>
    </source>
</evidence>
<comment type="similarity">
    <text evidence="2">Belongs to the membrane fusion protein (MFP) (TC 8.A.1) family.</text>
</comment>
<protein>
    <submittedName>
        <fullName evidence="9">Acriflavine resistance protein A</fullName>
    </submittedName>
</protein>
<dbReference type="Proteomes" id="UP000011724">
    <property type="component" value="Chromosome"/>
</dbReference>
<dbReference type="EMBL" id="FO203427">
    <property type="protein sequence ID" value="CCH48452.1"/>
    <property type="molecule type" value="Genomic_DNA"/>
</dbReference>
<dbReference type="BioCyc" id="DPIE1322246:BN4_RS06095-MONOMER"/>
<keyword evidence="4" id="KW-0732">Signal</keyword>
<evidence type="ECO:0000256" key="2">
    <source>
        <dbReference type="ARBA" id="ARBA00009477"/>
    </source>
</evidence>
<feature type="chain" id="PRO_5004018992" evidence="4">
    <location>
        <begin position="26"/>
        <end position="389"/>
    </location>
</feature>
<keyword evidence="10" id="KW-1185">Reference proteome</keyword>
<dbReference type="Gene3D" id="2.40.420.20">
    <property type="match status" value="1"/>
</dbReference>
<feature type="domain" description="Multidrug resistance protein MdtA-like barrel-sandwich hybrid" evidence="6">
    <location>
        <begin position="64"/>
        <end position="207"/>
    </location>
</feature>
<dbReference type="InterPro" id="IPR058625">
    <property type="entry name" value="MdtA-like_BSH"/>
</dbReference>
<feature type="domain" description="Multidrug resistance protein MdtA-like alpha-helical hairpin" evidence="5">
    <location>
        <begin position="105"/>
        <end position="174"/>
    </location>
</feature>
<evidence type="ECO:0000313" key="9">
    <source>
        <dbReference type="EMBL" id="CCH48452.1"/>
    </source>
</evidence>
<keyword evidence="3" id="KW-0175">Coiled coil</keyword>
<reference evidence="9 10" key="1">
    <citation type="journal article" date="2013" name="PLoS ONE">
        <title>The first genomic and proteomic characterization of a deep-sea sulfate reducer: insights into the piezophilic lifestyle of Desulfovibrio piezophilus.</title>
        <authorList>
            <person name="Pradel N."/>
            <person name="Ji B."/>
            <person name="Gimenez G."/>
            <person name="Talla E."/>
            <person name="Lenoble P."/>
            <person name="Garel M."/>
            <person name="Tamburini C."/>
            <person name="Fourquet P."/>
            <person name="Lebrun R."/>
            <person name="Bertin P."/>
            <person name="Denis Y."/>
            <person name="Pophillat M."/>
            <person name="Barbe V."/>
            <person name="Ollivier B."/>
            <person name="Dolla A."/>
        </authorList>
    </citation>
    <scope>NUCLEOTIDE SEQUENCE [LARGE SCALE GENOMIC DNA]</scope>
    <source>
        <strain evidence="10">DSM 10523 / SB164P1</strain>
    </source>
</reference>
<dbReference type="Gene3D" id="2.40.50.100">
    <property type="match status" value="1"/>
</dbReference>
<evidence type="ECO:0000259" key="7">
    <source>
        <dbReference type="Pfam" id="PF25944"/>
    </source>
</evidence>
<sequence>MSQYIKFTFVAIMASLCVLTGCVNDAEVQADSHKAQPPEVEVTTITTSAYQNTTELPGRIVARRVAQVRARVAGIILSRDFEEGSEVKQGQPLFHIDPAQFVATQAQAQAELAKAEANMVDLEAIAERYNRLIKTKSISQQEYDTAVNNYRAAKASKTAAEAAVRTATLNLSYATVKAPISGRIGRALVTEGALVGEGEATHLATIQQLNPIYADINQPVSEYLKLKAAMNDAVSTTKKAEVTLSLEDIDYSVSGKLLFSDITVDQETSQVSFRSEFPNPDRMLLPGMFVRIKINLGQNTQTIFIPQRAVQLGSDGAARVLIVDEQNTAQQRVVKTGLMHAGNWQILEGLQPGERIIVNGVDKVKSGMIVTPKSQVPSSSNSTNSNKVQ</sequence>
<gene>
    <name evidence="9" type="primary">acrA</name>
    <name evidence="9" type="ordered locus">BN4_11215</name>
</gene>
<dbReference type="Pfam" id="PF25944">
    <property type="entry name" value="Beta-barrel_RND"/>
    <property type="match status" value="1"/>
</dbReference>
<evidence type="ECO:0000256" key="1">
    <source>
        <dbReference type="ARBA" id="ARBA00004196"/>
    </source>
</evidence>
<dbReference type="RefSeq" id="WP_015414500.1">
    <property type="nucleotide sequence ID" value="NC_020409.1"/>
</dbReference>
<dbReference type="SUPFAM" id="SSF111369">
    <property type="entry name" value="HlyD-like secretion proteins"/>
    <property type="match status" value="1"/>
</dbReference>
<reference evidence="10" key="2">
    <citation type="journal article" date="2013" name="Stand. Genomic Sci.">
        <title>Complete genome sequence of Desulfocapsa sulfexigens, a marine deltaproteobacterium specialized in disproportionating inorganic sulfur compounds.</title>
        <authorList>
            <person name="Finster K.W."/>
            <person name="Kjeldsen K.U."/>
            <person name="Kube M."/>
            <person name="Reinhardt R."/>
            <person name="Mussmann M."/>
            <person name="Amann R."/>
            <person name="Schreiber L."/>
        </authorList>
    </citation>
    <scope>NUCLEOTIDE SEQUENCE [LARGE SCALE GENOMIC DNA]</scope>
    <source>
        <strain evidence="10">DSM 10523 / SB164P1</strain>
    </source>
</reference>
<proteinExistence type="inferred from homology"/>
<dbReference type="FunFam" id="2.40.420.20:FF:000001">
    <property type="entry name" value="Efflux RND transporter periplasmic adaptor subunit"/>
    <property type="match status" value="1"/>
</dbReference>
<dbReference type="GO" id="GO:0046677">
    <property type="term" value="P:response to antibiotic"/>
    <property type="evidence" value="ECO:0007669"/>
    <property type="project" value="TreeGrafter"/>
</dbReference>
<dbReference type="PANTHER" id="PTHR30158">
    <property type="entry name" value="ACRA/E-RELATED COMPONENT OF DRUG EFFLUX TRANSPORTER"/>
    <property type="match status" value="1"/>
</dbReference>
<dbReference type="GO" id="GO:0005886">
    <property type="term" value="C:plasma membrane"/>
    <property type="evidence" value="ECO:0007669"/>
    <property type="project" value="TreeGrafter"/>
</dbReference>
<dbReference type="KEGG" id="dpi:BN4_11215"/>
<dbReference type="InterPro" id="IPR058627">
    <property type="entry name" value="MdtA-like_C"/>
</dbReference>
<dbReference type="InterPro" id="IPR006143">
    <property type="entry name" value="RND_pump_MFP"/>
</dbReference>
<evidence type="ECO:0000313" key="10">
    <source>
        <dbReference type="Proteomes" id="UP000011724"/>
    </source>
</evidence>
<dbReference type="Gene3D" id="2.40.30.170">
    <property type="match status" value="1"/>
</dbReference>